<dbReference type="InterPro" id="IPR013538">
    <property type="entry name" value="ASHA1/2-like_C"/>
</dbReference>
<sequence>MDDRSGKPGQKPGGLDLEITRSLAASPGDVYAAWTSVQGLAGWWPPEGFVVPADRSGFHPVPGGSYRACMVDPATGAELWWSGEFGAVRPPSHLSFSLLWEADDGPAGPRSQVEVDFTEHDGGTRQEFRQGTFPSRSARDDTAARWQDAFDRLALYLARQAGEGG</sequence>
<protein>
    <recommendedName>
        <fullName evidence="3">Activator of Hsp90 ATPase homologue 1/2-like C-terminal domain-containing protein</fullName>
    </recommendedName>
</protein>
<dbReference type="PATRIC" id="fig|1461584.3.peg.2885"/>
<feature type="domain" description="Activator of Hsp90 ATPase homologue 1/2-like C-terminal" evidence="3">
    <location>
        <begin position="25"/>
        <end position="157"/>
    </location>
</feature>
<evidence type="ECO:0000313" key="4">
    <source>
        <dbReference type="EMBL" id="CEA09539.1"/>
    </source>
</evidence>
<proteinExistence type="inferred from homology"/>
<gene>
    <name evidence="4" type="ORF">BN1051_02910</name>
</gene>
<dbReference type="Gene3D" id="3.30.530.20">
    <property type="match status" value="1"/>
</dbReference>
<dbReference type="InterPro" id="IPR023393">
    <property type="entry name" value="START-like_dom_sf"/>
</dbReference>
<reference evidence="4" key="1">
    <citation type="submission" date="2014-07" db="EMBL/GenBank/DDBJ databases">
        <authorList>
            <person name="Urmite Genomes Urmite Genomes"/>
        </authorList>
    </citation>
    <scope>NUCLEOTIDE SEQUENCE</scope>
    <source>
        <strain evidence="4">11W110_air</strain>
    </source>
</reference>
<name>A0A078MTE1_9MICC</name>
<dbReference type="Pfam" id="PF08327">
    <property type="entry name" value="AHSA1"/>
    <property type="match status" value="1"/>
</dbReference>
<comment type="similarity">
    <text evidence="1">Belongs to the AHA1 family.</text>
</comment>
<dbReference type="CDD" id="cd07814">
    <property type="entry name" value="SRPBCC_CalC_Aha1-like"/>
    <property type="match status" value="1"/>
</dbReference>
<dbReference type="SUPFAM" id="SSF55961">
    <property type="entry name" value="Bet v1-like"/>
    <property type="match status" value="1"/>
</dbReference>
<dbReference type="AlphaFoldDB" id="A0A078MTE1"/>
<accession>A0A078MTE1</accession>
<evidence type="ECO:0000256" key="1">
    <source>
        <dbReference type="ARBA" id="ARBA00006817"/>
    </source>
</evidence>
<evidence type="ECO:0000256" key="2">
    <source>
        <dbReference type="SAM" id="MobiDB-lite"/>
    </source>
</evidence>
<feature type="region of interest" description="Disordered" evidence="2">
    <location>
        <begin position="121"/>
        <end position="140"/>
    </location>
</feature>
<evidence type="ECO:0000259" key="3">
    <source>
        <dbReference type="Pfam" id="PF08327"/>
    </source>
</evidence>
<organism evidence="4">
    <name type="scientific">Arthrobacter saudimassiliensis</name>
    <dbReference type="NCBI Taxonomy" id="1461584"/>
    <lineage>
        <taxon>Bacteria</taxon>
        <taxon>Bacillati</taxon>
        <taxon>Actinomycetota</taxon>
        <taxon>Actinomycetes</taxon>
        <taxon>Micrococcales</taxon>
        <taxon>Micrococcaceae</taxon>
        <taxon>Arthrobacter</taxon>
    </lineage>
</organism>
<dbReference type="EMBL" id="LN483072">
    <property type="protein sequence ID" value="CEA09539.1"/>
    <property type="molecule type" value="Genomic_DNA"/>
</dbReference>